<dbReference type="GO" id="GO:0005737">
    <property type="term" value="C:cytoplasm"/>
    <property type="evidence" value="ECO:0007669"/>
    <property type="project" value="TreeGrafter"/>
</dbReference>
<dbReference type="GO" id="GO:0007018">
    <property type="term" value="P:microtubule-based movement"/>
    <property type="evidence" value="ECO:0007669"/>
    <property type="project" value="TreeGrafter"/>
</dbReference>
<keyword evidence="9 11" id="KW-0206">Cytoskeleton</keyword>
<dbReference type="InterPro" id="IPR002151">
    <property type="entry name" value="Kinesin_light"/>
</dbReference>
<dbReference type="PANTHER" id="PTHR45783:SF6">
    <property type="entry name" value="KINESIN LIGHT CHAIN 4"/>
    <property type="match status" value="1"/>
</dbReference>
<comment type="similarity">
    <text evidence="2 11">Belongs to the kinesin light chain family.</text>
</comment>
<dbReference type="PANTHER" id="PTHR45783">
    <property type="entry name" value="KINESIN LIGHT CHAIN"/>
    <property type="match status" value="1"/>
</dbReference>
<comment type="subunit">
    <text evidence="11">Oligomeric complex composed of two heavy chains and two light chains.</text>
</comment>
<comment type="function">
    <text evidence="11">Kinesin is a microtubule-associated force-producing protein that play a role in organelle transport.</text>
</comment>
<name>A0A8C2G262_CYPCA</name>
<evidence type="ECO:0000313" key="15">
    <source>
        <dbReference type="Proteomes" id="UP000694701"/>
    </source>
</evidence>
<dbReference type="Proteomes" id="UP000694701">
    <property type="component" value="Unplaced"/>
</dbReference>
<comment type="subcellular location">
    <subcellularLocation>
        <location evidence="1 11">Cytoplasm</location>
        <location evidence="1 11">Cytoskeleton</location>
    </subcellularLocation>
</comment>
<sequence length="572" mass="65279">MSTMVYPHEERLEKLTQEEIISSTKLVIQGLEALKSEHNSILQSLVETIQCLKKDEEASLVHEKSNLLRKSVEMIELGLGEAQVMMALSNHLNAVESEKQKLRAQVRRLCQENQWLRDELANTQQKLQKSEQSVAQLEEEKKHLEFMNQLKKYDDGVSPEEEKNSETPRDALDDLFPNDEDDQVSHRHNSAALAAAQQGGYEIPARLRTLHNLVIQYAAQGRYEVAVPLCKQALEDLEKTSGHDHPDVATMLNILALVYRDQNKYKEAAHLLNDALSIREKTLGHDHPAVAATLNNLAVLYGKRGKYKEAEPLCKRALEIREKVLGREHPDVAKQLNNLALLCQNQGKYDEVEYYYCRALDIYEKKLGPDDPNVAKTKNNLASCYLKQGKYKEAEILYKEILTRAHEKDFGSVDAENKPIWMHAEERQESKVGFCQHILFFCVGNYMRLFFFIHSPTVNTTLRNLGALYRKQGKIEAAETLEECATRSRRQGAAVDPQRDGERRRSTVSISSVKYDCSNDTGEDGSEKLYSNASACSRKSIAFLIETLYSLYCKMQAYCIPLRNFCMSRKNL</sequence>
<evidence type="ECO:0000256" key="11">
    <source>
        <dbReference type="RuleBase" id="RU367020"/>
    </source>
</evidence>
<evidence type="ECO:0000256" key="2">
    <source>
        <dbReference type="ARBA" id="ARBA00009622"/>
    </source>
</evidence>
<evidence type="ECO:0000256" key="3">
    <source>
        <dbReference type="ARBA" id="ARBA00022490"/>
    </source>
</evidence>
<dbReference type="PROSITE" id="PS50005">
    <property type="entry name" value="TPR"/>
    <property type="match status" value="2"/>
</dbReference>
<dbReference type="SMART" id="SM00028">
    <property type="entry name" value="TPR"/>
    <property type="match status" value="6"/>
</dbReference>
<feature type="coiled-coil region" evidence="12">
    <location>
        <begin position="85"/>
        <end position="147"/>
    </location>
</feature>
<dbReference type="GO" id="GO:0005874">
    <property type="term" value="C:microtubule"/>
    <property type="evidence" value="ECO:0007669"/>
    <property type="project" value="UniProtKB-UniRule"/>
</dbReference>
<dbReference type="PROSITE" id="PS01160">
    <property type="entry name" value="KINESIN_LIGHT"/>
    <property type="match status" value="1"/>
</dbReference>
<feature type="compositionally biased region" description="Basic and acidic residues" evidence="13">
    <location>
        <begin position="152"/>
        <end position="172"/>
    </location>
</feature>
<feature type="repeat" description="TPR" evidence="10">
    <location>
        <begin position="291"/>
        <end position="324"/>
    </location>
</feature>
<accession>A0A8C2G262</accession>
<dbReference type="Gene3D" id="1.25.40.10">
    <property type="entry name" value="Tetratricopeptide repeat domain"/>
    <property type="match status" value="1"/>
</dbReference>
<keyword evidence="5" id="KW-0677">Repeat</keyword>
<dbReference type="AlphaFoldDB" id="A0A8C2G262"/>
<dbReference type="InterPro" id="IPR015792">
    <property type="entry name" value="Kinesin_light_repeat"/>
</dbReference>
<gene>
    <name evidence="14" type="primary">LOC109112109</name>
</gene>
<protein>
    <recommendedName>
        <fullName evidence="11">Kinesin light chain</fullName>
    </recommendedName>
</protein>
<evidence type="ECO:0000256" key="4">
    <source>
        <dbReference type="ARBA" id="ARBA00022701"/>
    </source>
</evidence>
<evidence type="ECO:0000256" key="7">
    <source>
        <dbReference type="ARBA" id="ARBA00023054"/>
    </source>
</evidence>
<evidence type="ECO:0000256" key="9">
    <source>
        <dbReference type="ARBA" id="ARBA00023212"/>
    </source>
</evidence>
<dbReference type="GO" id="GO:0019894">
    <property type="term" value="F:kinesin binding"/>
    <property type="evidence" value="ECO:0007669"/>
    <property type="project" value="TreeGrafter"/>
</dbReference>
<keyword evidence="6 10" id="KW-0802">TPR repeat</keyword>
<reference evidence="14" key="1">
    <citation type="submission" date="2025-08" db="UniProtKB">
        <authorList>
            <consortium name="Ensembl"/>
        </authorList>
    </citation>
    <scope>IDENTIFICATION</scope>
</reference>
<dbReference type="PRINTS" id="PR00381">
    <property type="entry name" value="KINESINLIGHT"/>
</dbReference>
<evidence type="ECO:0000256" key="5">
    <source>
        <dbReference type="ARBA" id="ARBA00022737"/>
    </source>
</evidence>
<evidence type="ECO:0000256" key="1">
    <source>
        <dbReference type="ARBA" id="ARBA00004245"/>
    </source>
</evidence>
<keyword evidence="8 11" id="KW-0505">Motor protein</keyword>
<organism evidence="14 15">
    <name type="scientific">Cyprinus carpio</name>
    <name type="common">Common carp</name>
    <dbReference type="NCBI Taxonomy" id="7962"/>
    <lineage>
        <taxon>Eukaryota</taxon>
        <taxon>Metazoa</taxon>
        <taxon>Chordata</taxon>
        <taxon>Craniata</taxon>
        <taxon>Vertebrata</taxon>
        <taxon>Euteleostomi</taxon>
        <taxon>Actinopterygii</taxon>
        <taxon>Neopterygii</taxon>
        <taxon>Teleostei</taxon>
        <taxon>Ostariophysi</taxon>
        <taxon>Cypriniformes</taxon>
        <taxon>Cyprinidae</taxon>
        <taxon>Cyprininae</taxon>
        <taxon>Cyprinus</taxon>
    </lineage>
</organism>
<dbReference type="Pfam" id="PF13424">
    <property type="entry name" value="TPR_12"/>
    <property type="match status" value="2"/>
</dbReference>
<dbReference type="Pfam" id="PF13374">
    <property type="entry name" value="TPR_10"/>
    <property type="match status" value="2"/>
</dbReference>
<dbReference type="InterPro" id="IPR011990">
    <property type="entry name" value="TPR-like_helical_dom_sf"/>
</dbReference>
<feature type="repeat" description="TPR" evidence="10">
    <location>
        <begin position="249"/>
        <end position="282"/>
    </location>
</feature>
<evidence type="ECO:0000256" key="10">
    <source>
        <dbReference type="PROSITE-ProRule" id="PRU00339"/>
    </source>
</evidence>
<dbReference type="InterPro" id="IPR019734">
    <property type="entry name" value="TPR_rpt"/>
</dbReference>
<keyword evidence="4 11" id="KW-0493">Microtubule</keyword>
<evidence type="ECO:0000256" key="13">
    <source>
        <dbReference type="SAM" id="MobiDB-lite"/>
    </source>
</evidence>
<dbReference type="SUPFAM" id="SSF48452">
    <property type="entry name" value="TPR-like"/>
    <property type="match status" value="1"/>
</dbReference>
<evidence type="ECO:0000313" key="14">
    <source>
        <dbReference type="Ensembl" id="ENSCCRP00020065023.1"/>
    </source>
</evidence>
<keyword evidence="7 12" id="KW-0175">Coiled coil</keyword>
<evidence type="ECO:0000256" key="12">
    <source>
        <dbReference type="SAM" id="Coils"/>
    </source>
</evidence>
<feature type="region of interest" description="Disordered" evidence="13">
    <location>
        <begin position="152"/>
        <end position="183"/>
    </location>
</feature>
<proteinExistence type="inferred from homology"/>
<keyword evidence="3 11" id="KW-0963">Cytoplasm</keyword>
<feature type="region of interest" description="Disordered" evidence="13">
    <location>
        <begin position="488"/>
        <end position="507"/>
    </location>
</feature>
<evidence type="ECO:0000256" key="8">
    <source>
        <dbReference type="ARBA" id="ARBA00023175"/>
    </source>
</evidence>
<evidence type="ECO:0000256" key="6">
    <source>
        <dbReference type="ARBA" id="ARBA00022803"/>
    </source>
</evidence>
<dbReference type="GO" id="GO:0005871">
    <property type="term" value="C:kinesin complex"/>
    <property type="evidence" value="ECO:0007669"/>
    <property type="project" value="UniProtKB-UniRule"/>
</dbReference>
<dbReference type="Ensembl" id="ENSCCRT00020071569.1">
    <property type="protein sequence ID" value="ENSCCRP00020065023.1"/>
    <property type="gene ID" value="ENSCCRG00020030251.1"/>
</dbReference>
<dbReference type="FunFam" id="1.25.40.10:FF:000003">
    <property type="entry name" value="kinesin light chain isoform X1"/>
    <property type="match status" value="1"/>
</dbReference>